<keyword evidence="3" id="KW-0949">S-adenosyl-L-methionine</keyword>
<evidence type="ECO:0000256" key="4">
    <source>
        <dbReference type="SAM" id="MobiDB-lite"/>
    </source>
</evidence>
<sequence length="189" mass="20662">MDEDRGRWDTRWRERGQQEAAPEPWLAGKAGFLPPGAVLDVACGQGRHALHLAARGWTVTALDVSPVALAALHERAAALGLDVATVARDLDDPAALDDLGPFAGIVVVRYKPDAAQWRRLASRLAPGGLLLLLSFGREKARSGFNPRFCLDEAELRETLAGLLECVAYERLGPEQDHLEGSLWRRPEAR</sequence>
<dbReference type="SUPFAM" id="SSF53335">
    <property type="entry name" value="S-adenosyl-L-methionine-dependent methyltransferases"/>
    <property type="match status" value="1"/>
</dbReference>
<keyword evidence="7" id="KW-1185">Reference proteome</keyword>
<dbReference type="Proteomes" id="UP001301140">
    <property type="component" value="Unassembled WGS sequence"/>
</dbReference>
<evidence type="ECO:0000313" key="7">
    <source>
        <dbReference type="Proteomes" id="UP001301140"/>
    </source>
</evidence>
<evidence type="ECO:0000313" key="6">
    <source>
        <dbReference type="EMBL" id="MDF1587327.1"/>
    </source>
</evidence>
<evidence type="ECO:0000256" key="3">
    <source>
        <dbReference type="ARBA" id="ARBA00022691"/>
    </source>
</evidence>
<dbReference type="AlphaFoldDB" id="A0AAP3XTC3"/>
<dbReference type="CDD" id="cd02440">
    <property type="entry name" value="AdoMet_MTases"/>
    <property type="match status" value="1"/>
</dbReference>
<dbReference type="PANTHER" id="PTHR43464:SF19">
    <property type="entry name" value="UBIQUINONE BIOSYNTHESIS O-METHYLTRANSFERASE, MITOCHONDRIAL"/>
    <property type="match status" value="1"/>
</dbReference>
<feature type="compositionally biased region" description="Basic and acidic residues" evidence="4">
    <location>
        <begin position="1"/>
        <end position="17"/>
    </location>
</feature>
<protein>
    <submittedName>
        <fullName evidence="6">Methyltransferase domain-containing protein</fullName>
    </submittedName>
</protein>
<evidence type="ECO:0000256" key="1">
    <source>
        <dbReference type="ARBA" id="ARBA00022603"/>
    </source>
</evidence>
<feature type="domain" description="Methyltransferase" evidence="5">
    <location>
        <begin position="38"/>
        <end position="128"/>
    </location>
</feature>
<proteinExistence type="predicted"/>
<accession>A0AAP3XTC3</accession>
<organism evidence="6 7">
    <name type="scientific">Marinimicrococcus flavescens</name>
    <dbReference type="NCBI Taxonomy" id="3031815"/>
    <lineage>
        <taxon>Bacteria</taxon>
        <taxon>Pseudomonadati</taxon>
        <taxon>Pseudomonadota</taxon>
        <taxon>Alphaproteobacteria</taxon>
        <taxon>Geminicoccales</taxon>
        <taxon>Geminicoccaceae</taxon>
        <taxon>Marinimicrococcus</taxon>
    </lineage>
</organism>
<keyword evidence="2" id="KW-0808">Transferase</keyword>
<reference evidence="6 7" key="1">
    <citation type="submission" date="2023-03" db="EMBL/GenBank/DDBJ databases">
        <title>YIM 152171 draft genome.</title>
        <authorList>
            <person name="Yang Z."/>
        </authorList>
    </citation>
    <scope>NUCLEOTIDE SEQUENCE [LARGE SCALE GENOMIC DNA]</scope>
    <source>
        <strain evidence="6 7">YIM 152171</strain>
    </source>
</reference>
<dbReference type="GO" id="GO:0032259">
    <property type="term" value="P:methylation"/>
    <property type="evidence" value="ECO:0007669"/>
    <property type="project" value="UniProtKB-KW"/>
</dbReference>
<dbReference type="Pfam" id="PF13649">
    <property type="entry name" value="Methyltransf_25"/>
    <property type="match status" value="1"/>
</dbReference>
<feature type="region of interest" description="Disordered" evidence="4">
    <location>
        <begin position="1"/>
        <end position="20"/>
    </location>
</feature>
<dbReference type="InterPro" id="IPR041698">
    <property type="entry name" value="Methyltransf_25"/>
</dbReference>
<name>A0AAP3XTC3_9PROT</name>
<dbReference type="RefSeq" id="WP_327789745.1">
    <property type="nucleotide sequence ID" value="NZ_JARGEQ010000126.1"/>
</dbReference>
<evidence type="ECO:0000259" key="5">
    <source>
        <dbReference type="Pfam" id="PF13649"/>
    </source>
</evidence>
<gene>
    <name evidence="6" type="ORF">PZ740_13150</name>
</gene>
<dbReference type="Gene3D" id="3.40.50.150">
    <property type="entry name" value="Vaccinia Virus protein VP39"/>
    <property type="match status" value="1"/>
</dbReference>
<keyword evidence="1 6" id="KW-0489">Methyltransferase</keyword>
<dbReference type="InterPro" id="IPR029063">
    <property type="entry name" value="SAM-dependent_MTases_sf"/>
</dbReference>
<dbReference type="PANTHER" id="PTHR43464">
    <property type="entry name" value="METHYLTRANSFERASE"/>
    <property type="match status" value="1"/>
</dbReference>
<dbReference type="GO" id="GO:0008168">
    <property type="term" value="F:methyltransferase activity"/>
    <property type="evidence" value="ECO:0007669"/>
    <property type="project" value="UniProtKB-KW"/>
</dbReference>
<dbReference type="EMBL" id="JARGEQ010000126">
    <property type="protein sequence ID" value="MDF1587327.1"/>
    <property type="molecule type" value="Genomic_DNA"/>
</dbReference>
<comment type="caution">
    <text evidence="6">The sequence shown here is derived from an EMBL/GenBank/DDBJ whole genome shotgun (WGS) entry which is preliminary data.</text>
</comment>
<evidence type="ECO:0000256" key="2">
    <source>
        <dbReference type="ARBA" id="ARBA00022679"/>
    </source>
</evidence>